<name>A0A4U0TRX6_9PEZI</name>
<reference evidence="3 4" key="1">
    <citation type="submission" date="2017-03" db="EMBL/GenBank/DDBJ databases">
        <title>Genomes of endolithic fungi from Antarctica.</title>
        <authorList>
            <person name="Coleine C."/>
            <person name="Masonjones S."/>
            <person name="Stajich J.E."/>
        </authorList>
    </citation>
    <scope>NUCLEOTIDE SEQUENCE [LARGE SCALE GENOMIC DNA]</scope>
    <source>
        <strain evidence="3 4">CCFEE 6315</strain>
    </source>
</reference>
<sequence length="183" mass="21708">MHVQQSSHAEQPRTQSQIYHHHQQHPRPREDASPAEVQRRREWNRGPLTTLFPRIPTSALETALQTCITKDFVYNLSAPESQNARRYTYIIIAQIRHQHTDYERLLREDRVERFEARRRTGEEVWRVLRAWCPWDRANGELERCWRVTMLRPEERGEGGEPMEVDSESEAEAEEHGGDPMDLD</sequence>
<gene>
    <name evidence="3" type="ORF">B0A50_06041</name>
</gene>
<dbReference type="Proteomes" id="UP000308549">
    <property type="component" value="Unassembled WGS sequence"/>
</dbReference>
<feature type="domain" description="DUF2293" evidence="2">
    <location>
        <begin position="48"/>
        <end position="131"/>
    </location>
</feature>
<evidence type="ECO:0000313" key="4">
    <source>
        <dbReference type="Proteomes" id="UP000308549"/>
    </source>
</evidence>
<dbReference type="Pfam" id="PF10056">
    <property type="entry name" value="DUF2293"/>
    <property type="match status" value="1"/>
</dbReference>
<organism evidence="3 4">
    <name type="scientific">Salinomyces thailandicus</name>
    <dbReference type="NCBI Taxonomy" id="706561"/>
    <lineage>
        <taxon>Eukaryota</taxon>
        <taxon>Fungi</taxon>
        <taxon>Dikarya</taxon>
        <taxon>Ascomycota</taxon>
        <taxon>Pezizomycotina</taxon>
        <taxon>Dothideomycetes</taxon>
        <taxon>Dothideomycetidae</taxon>
        <taxon>Mycosphaerellales</taxon>
        <taxon>Teratosphaeriaceae</taxon>
        <taxon>Salinomyces</taxon>
    </lineage>
</organism>
<protein>
    <recommendedName>
        <fullName evidence="2">DUF2293 domain-containing protein</fullName>
    </recommendedName>
</protein>
<dbReference type="AlphaFoldDB" id="A0A4U0TRX6"/>
<dbReference type="OrthoDB" id="5381833at2759"/>
<dbReference type="EMBL" id="NAJL01000039">
    <property type="protein sequence ID" value="TKA24943.1"/>
    <property type="molecule type" value="Genomic_DNA"/>
</dbReference>
<feature type="compositionally biased region" description="Acidic residues" evidence="1">
    <location>
        <begin position="160"/>
        <end position="172"/>
    </location>
</feature>
<comment type="caution">
    <text evidence="3">The sequence shown here is derived from an EMBL/GenBank/DDBJ whole genome shotgun (WGS) entry which is preliminary data.</text>
</comment>
<dbReference type="InterPro" id="IPR018744">
    <property type="entry name" value="DUF2293"/>
</dbReference>
<feature type="compositionally biased region" description="Polar residues" evidence="1">
    <location>
        <begin position="1"/>
        <end position="18"/>
    </location>
</feature>
<evidence type="ECO:0000313" key="3">
    <source>
        <dbReference type="EMBL" id="TKA24943.1"/>
    </source>
</evidence>
<feature type="region of interest" description="Disordered" evidence="1">
    <location>
        <begin position="1"/>
        <end position="40"/>
    </location>
</feature>
<evidence type="ECO:0000256" key="1">
    <source>
        <dbReference type="SAM" id="MobiDB-lite"/>
    </source>
</evidence>
<accession>A0A4U0TRX6</accession>
<evidence type="ECO:0000259" key="2">
    <source>
        <dbReference type="Pfam" id="PF10056"/>
    </source>
</evidence>
<feature type="compositionally biased region" description="Basic and acidic residues" evidence="1">
    <location>
        <begin position="27"/>
        <end position="40"/>
    </location>
</feature>
<feature type="region of interest" description="Disordered" evidence="1">
    <location>
        <begin position="152"/>
        <end position="183"/>
    </location>
</feature>
<keyword evidence="4" id="KW-1185">Reference proteome</keyword>
<proteinExistence type="predicted"/>
<feature type="compositionally biased region" description="Basic and acidic residues" evidence="1">
    <location>
        <begin position="173"/>
        <end position="183"/>
    </location>
</feature>